<dbReference type="Pfam" id="PF00465">
    <property type="entry name" value="Fe-ADH"/>
    <property type="match status" value="1"/>
</dbReference>
<dbReference type="InterPro" id="IPR044731">
    <property type="entry name" value="BDH-like"/>
</dbReference>
<dbReference type="PANTHER" id="PTHR43633:SF1">
    <property type="entry name" value="ALCOHOL DEHYDROGENASE YQHD"/>
    <property type="match status" value="1"/>
</dbReference>
<feature type="domain" description="Alcohol dehydrogenase iron-type/glycerol dehydrogenase GldA" evidence="3">
    <location>
        <begin position="9"/>
        <end position="174"/>
    </location>
</feature>
<dbReference type="Proteomes" id="UP000199452">
    <property type="component" value="Unassembled WGS sequence"/>
</dbReference>
<dbReference type="PANTHER" id="PTHR43633">
    <property type="entry name" value="ALCOHOL DEHYDROGENASE YQHD"/>
    <property type="match status" value="1"/>
</dbReference>
<dbReference type="STRING" id="1640674.SAMN05216323_100729"/>
<dbReference type="CDD" id="cd08187">
    <property type="entry name" value="BDH"/>
    <property type="match status" value="1"/>
</dbReference>
<evidence type="ECO:0000256" key="2">
    <source>
        <dbReference type="ARBA" id="ARBA00023002"/>
    </source>
</evidence>
<dbReference type="GO" id="GO:0046872">
    <property type="term" value="F:metal ion binding"/>
    <property type="evidence" value="ECO:0007669"/>
    <property type="project" value="InterPro"/>
</dbReference>
<proteinExistence type="inferred from homology"/>
<dbReference type="Pfam" id="PF25137">
    <property type="entry name" value="ADH_Fe_C"/>
    <property type="match status" value="1"/>
</dbReference>
<dbReference type="GO" id="GO:1990002">
    <property type="term" value="F:methylglyoxal reductase (NADPH) (acetol producing) activity"/>
    <property type="evidence" value="ECO:0007669"/>
    <property type="project" value="TreeGrafter"/>
</dbReference>
<reference evidence="5 6" key="1">
    <citation type="submission" date="2016-09" db="EMBL/GenBank/DDBJ databases">
        <authorList>
            <person name="Capua I."/>
            <person name="De Benedictis P."/>
            <person name="Joannis T."/>
            <person name="Lombin L.H."/>
            <person name="Cattoli G."/>
        </authorList>
    </citation>
    <scope>NUCLEOTIDE SEQUENCE [LARGE SCALE GENOMIC DNA]</scope>
    <source>
        <strain evidence="5 6">A7P-90m</strain>
    </source>
</reference>
<dbReference type="InterPro" id="IPR056798">
    <property type="entry name" value="ADH_Fe_C"/>
</dbReference>
<feature type="domain" description="Fe-containing alcohol dehydrogenase-like C-terminal" evidence="4">
    <location>
        <begin position="186"/>
        <end position="383"/>
    </location>
</feature>
<sequence length="384" mass="41874">MNSFEFYNPVKIVFGKGKIAELPKFIAKDQRVLITYGGGSIKENGVYDQVFDALKGYTVFEFGGIEPNPKYETLMKAVALIRKEKIDFVLAVGGGSVIDGTKLIVAAVPFKGEPWDILSKKAPIVEALPFGAVLTLAATGSEMNSGAVITRNETKEKLAFGSPLLFPQFSILDPTTTFSLPSNQVANGIVDTFIHTTEQYLTYPVNAPIQDRTAEGILLTLIEEAPKAMASRNDYDVKANLMWSATMALNGLIGVGVPSDWATHMIGHELTAYHGLAHGVTLAIVLPSLLRTMIDEKQAKLAQMAERVWGITKGTEREKALAAIDKTEAFFQSLGVKTKLTEYGIGAENFAKIVTRFEERGWKGLGERRMVTPAKVLEILKASL</sequence>
<dbReference type="FunFam" id="3.40.50.1970:FF:000003">
    <property type="entry name" value="Alcohol dehydrogenase, iron-containing"/>
    <property type="match status" value="1"/>
</dbReference>
<dbReference type="AlphaFoldDB" id="A0A1G6H5A8"/>
<name>A0A1G6H5A8_9BACT</name>
<dbReference type="InterPro" id="IPR001670">
    <property type="entry name" value="ADH_Fe/GldA"/>
</dbReference>
<dbReference type="GO" id="GO:1990362">
    <property type="term" value="F:butanol dehydrogenase (NAD+) activity"/>
    <property type="evidence" value="ECO:0007669"/>
    <property type="project" value="InterPro"/>
</dbReference>
<dbReference type="SUPFAM" id="SSF56796">
    <property type="entry name" value="Dehydroquinate synthase-like"/>
    <property type="match status" value="1"/>
</dbReference>
<keyword evidence="2" id="KW-0560">Oxidoreductase</keyword>
<organism evidence="5 6">
    <name type="scientific">Williamwhitmania taraxaci</name>
    <dbReference type="NCBI Taxonomy" id="1640674"/>
    <lineage>
        <taxon>Bacteria</taxon>
        <taxon>Pseudomonadati</taxon>
        <taxon>Bacteroidota</taxon>
        <taxon>Bacteroidia</taxon>
        <taxon>Bacteroidales</taxon>
        <taxon>Williamwhitmaniaceae</taxon>
        <taxon>Williamwhitmania</taxon>
    </lineage>
</organism>
<evidence type="ECO:0000313" key="5">
    <source>
        <dbReference type="EMBL" id="SDB89439.1"/>
    </source>
</evidence>
<dbReference type="RefSeq" id="WP_092435672.1">
    <property type="nucleotide sequence ID" value="NZ_FMYP01000007.1"/>
</dbReference>
<dbReference type="GO" id="GO:0005829">
    <property type="term" value="C:cytosol"/>
    <property type="evidence" value="ECO:0007669"/>
    <property type="project" value="TreeGrafter"/>
</dbReference>
<gene>
    <name evidence="5" type="ORF">SAMN05216323_100729</name>
</gene>
<evidence type="ECO:0000313" key="6">
    <source>
        <dbReference type="Proteomes" id="UP000199452"/>
    </source>
</evidence>
<evidence type="ECO:0000256" key="1">
    <source>
        <dbReference type="ARBA" id="ARBA00007358"/>
    </source>
</evidence>
<dbReference type="EMBL" id="FMYP01000007">
    <property type="protein sequence ID" value="SDB89439.1"/>
    <property type="molecule type" value="Genomic_DNA"/>
</dbReference>
<evidence type="ECO:0000259" key="4">
    <source>
        <dbReference type="Pfam" id="PF25137"/>
    </source>
</evidence>
<dbReference type="Gene3D" id="1.20.1090.10">
    <property type="entry name" value="Dehydroquinate synthase-like - alpha domain"/>
    <property type="match status" value="1"/>
</dbReference>
<dbReference type="PROSITE" id="PS00913">
    <property type="entry name" value="ADH_IRON_1"/>
    <property type="match status" value="1"/>
</dbReference>
<dbReference type="PROSITE" id="PS00060">
    <property type="entry name" value="ADH_IRON_2"/>
    <property type="match status" value="1"/>
</dbReference>
<keyword evidence="6" id="KW-1185">Reference proteome</keyword>
<protein>
    <submittedName>
        <fullName evidence="5">NADP-dependent alcohol dehydrogenase</fullName>
    </submittedName>
</protein>
<dbReference type="GO" id="GO:0008106">
    <property type="term" value="F:alcohol dehydrogenase (NADP+) activity"/>
    <property type="evidence" value="ECO:0007669"/>
    <property type="project" value="TreeGrafter"/>
</dbReference>
<comment type="similarity">
    <text evidence="1">Belongs to the iron-containing alcohol dehydrogenase family.</text>
</comment>
<dbReference type="InterPro" id="IPR018211">
    <property type="entry name" value="ADH_Fe_CS"/>
</dbReference>
<dbReference type="Gene3D" id="3.40.50.1970">
    <property type="match status" value="1"/>
</dbReference>
<dbReference type="OrthoDB" id="9801156at2"/>
<accession>A0A1G6H5A8</accession>
<evidence type="ECO:0000259" key="3">
    <source>
        <dbReference type="Pfam" id="PF00465"/>
    </source>
</evidence>